<evidence type="ECO:0000313" key="1">
    <source>
        <dbReference type="EMBL" id="SVB28161.1"/>
    </source>
</evidence>
<dbReference type="EMBL" id="UINC01035561">
    <property type="protein sequence ID" value="SVB28161.1"/>
    <property type="molecule type" value="Genomic_DNA"/>
</dbReference>
<organism evidence="1">
    <name type="scientific">marine metagenome</name>
    <dbReference type="NCBI Taxonomy" id="408172"/>
    <lineage>
        <taxon>unclassified sequences</taxon>
        <taxon>metagenomes</taxon>
        <taxon>ecological metagenomes</taxon>
    </lineage>
</organism>
<sequence>MMTYILIGLVLLFVVVPIISILPNEEQRALMKMRKIAMSRGIGVELTTIPDHAAQVEKRVSGSGRPMTPVLKVAAYRRYRKRPQSRHDLPAISWSVFKGPEGDDALPGNWQWQEQPAVQNSRSIKLFLVEKLEHLPESVVSVTEKNRAVSVHWVESGDTSQAEIIFSFLDDCINWPDS</sequence>
<accession>A0A382CRC9</accession>
<gene>
    <name evidence="1" type="ORF">METZ01_LOCUS181015</name>
</gene>
<protein>
    <submittedName>
        <fullName evidence="1">Uncharacterized protein</fullName>
    </submittedName>
</protein>
<dbReference type="AlphaFoldDB" id="A0A382CRC9"/>
<name>A0A382CRC9_9ZZZZ</name>
<proteinExistence type="predicted"/>
<reference evidence="1" key="1">
    <citation type="submission" date="2018-05" db="EMBL/GenBank/DDBJ databases">
        <authorList>
            <person name="Lanie J.A."/>
            <person name="Ng W.-L."/>
            <person name="Kazmierczak K.M."/>
            <person name="Andrzejewski T.M."/>
            <person name="Davidsen T.M."/>
            <person name="Wayne K.J."/>
            <person name="Tettelin H."/>
            <person name="Glass J.I."/>
            <person name="Rusch D."/>
            <person name="Podicherti R."/>
            <person name="Tsui H.-C.T."/>
            <person name="Winkler M.E."/>
        </authorList>
    </citation>
    <scope>NUCLEOTIDE SEQUENCE</scope>
</reference>